<dbReference type="PROSITE" id="PS50949">
    <property type="entry name" value="HTH_GNTR"/>
    <property type="match status" value="1"/>
</dbReference>
<dbReference type="InterPro" id="IPR011711">
    <property type="entry name" value="GntR_C"/>
</dbReference>
<dbReference type="SMART" id="SM00895">
    <property type="entry name" value="FCD"/>
    <property type="match status" value="1"/>
</dbReference>
<dbReference type="InterPro" id="IPR036390">
    <property type="entry name" value="WH_DNA-bd_sf"/>
</dbReference>
<reference evidence="6 7" key="1">
    <citation type="submission" date="2010-04" db="EMBL/GenBank/DDBJ databases">
        <authorList>
            <person name="Qin X."/>
            <person name="Bachman B."/>
            <person name="Battles P."/>
            <person name="Bell A."/>
            <person name="Bess C."/>
            <person name="Bickham C."/>
            <person name="Chaboub L."/>
            <person name="Chen D."/>
            <person name="Coyle M."/>
            <person name="Deiros D.R."/>
            <person name="Dinh H."/>
            <person name="Forbes L."/>
            <person name="Fowler G."/>
            <person name="Francisco L."/>
            <person name="Fu Q."/>
            <person name="Gubbala S."/>
            <person name="Hale W."/>
            <person name="Han Y."/>
            <person name="Hemphill L."/>
            <person name="Highlander S.K."/>
            <person name="Hirani K."/>
            <person name="Hogues M."/>
            <person name="Jackson L."/>
            <person name="Jakkamsetti A."/>
            <person name="Javaid M."/>
            <person name="Jiang H."/>
            <person name="Korchina V."/>
            <person name="Kovar C."/>
            <person name="Lara F."/>
            <person name="Lee S."/>
            <person name="Mata R."/>
            <person name="Mathew T."/>
            <person name="Moen C."/>
            <person name="Morales K."/>
            <person name="Munidasa M."/>
            <person name="Nazareth L."/>
            <person name="Ngo R."/>
            <person name="Nguyen L."/>
            <person name="Okwuonu G."/>
            <person name="Ongeri F."/>
            <person name="Patil S."/>
            <person name="Petrosino J."/>
            <person name="Pham C."/>
            <person name="Pham P."/>
            <person name="Pu L.-L."/>
            <person name="Puazo M."/>
            <person name="Raj R."/>
            <person name="Reid J."/>
            <person name="Rouhana J."/>
            <person name="Saada N."/>
            <person name="Shang Y."/>
            <person name="Simmons D."/>
            <person name="Thornton R."/>
            <person name="Warren J."/>
            <person name="Weissenberger G."/>
            <person name="Zhang J."/>
            <person name="Zhang L."/>
            <person name="Zhou C."/>
            <person name="Zhu D."/>
            <person name="Muzny D."/>
            <person name="Worley K."/>
            <person name="Gibbs R."/>
        </authorList>
    </citation>
    <scope>NUCLEOTIDE SEQUENCE [LARGE SCALE GENOMIC DNA]</scope>
    <source>
        <strain evidence="6 7">ATCC 49957</strain>
    </source>
</reference>
<keyword evidence="1" id="KW-0805">Transcription regulation</keyword>
<dbReference type="InterPro" id="IPR000524">
    <property type="entry name" value="Tscrpt_reg_HTH_GntR"/>
</dbReference>
<dbReference type="PANTHER" id="PTHR43537">
    <property type="entry name" value="TRANSCRIPTIONAL REGULATOR, GNTR FAMILY"/>
    <property type="match status" value="1"/>
</dbReference>
<evidence type="ECO:0000259" key="5">
    <source>
        <dbReference type="PROSITE" id="PS50949"/>
    </source>
</evidence>
<evidence type="ECO:0000256" key="3">
    <source>
        <dbReference type="ARBA" id="ARBA00023163"/>
    </source>
</evidence>
<keyword evidence="3" id="KW-0804">Transcription</keyword>
<feature type="region of interest" description="Disordered" evidence="4">
    <location>
        <begin position="290"/>
        <end position="312"/>
    </location>
</feature>
<dbReference type="AlphaFoldDB" id="D5RJI6"/>
<dbReference type="Pfam" id="PF07729">
    <property type="entry name" value="FCD"/>
    <property type="match status" value="1"/>
</dbReference>
<dbReference type="Gene3D" id="1.20.120.530">
    <property type="entry name" value="GntR ligand-binding domain-like"/>
    <property type="match status" value="1"/>
</dbReference>
<dbReference type="SUPFAM" id="SSF46785">
    <property type="entry name" value="Winged helix' DNA-binding domain"/>
    <property type="match status" value="1"/>
</dbReference>
<feature type="compositionally biased region" description="Basic and acidic residues" evidence="4">
    <location>
        <begin position="293"/>
        <end position="303"/>
    </location>
</feature>
<comment type="caution">
    <text evidence="6">The sequence shown here is derived from an EMBL/GenBank/DDBJ whole genome shotgun (WGS) entry which is preliminary data.</text>
</comment>
<dbReference type="SMART" id="SM00345">
    <property type="entry name" value="HTH_GNTR"/>
    <property type="match status" value="2"/>
</dbReference>
<name>D5RJI6_9PROT</name>
<evidence type="ECO:0000256" key="4">
    <source>
        <dbReference type="SAM" id="MobiDB-lite"/>
    </source>
</evidence>
<protein>
    <submittedName>
        <fullName evidence="6">Transcriptional regulator, GntR family</fullName>
    </submittedName>
</protein>
<evidence type="ECO:0000313" key="6">
    <source>
        <dbReference type="EMBL" id="EFH12532.1"/>
    </source>
</evidence>
<dbReference type="Pfam" id="PF00392">
    <property type="entry name" value="GntR"/>
    <property type="match status" value="1"/>
</dbReference>
<keyword evidence="7" id="KW-1185">Reference proteome</keyword>
<keyword evidence="2" id="KW-0238">DNA-binding</keyword>
<dbReference type="Gene3D" id="1.10.10.10">
    <property type="entry name" value="Winged helix-like DNA-binding domain superfamily/Winged helix DNA-binding domain"/>
    <property type="match status" value="2"/>
</dbReference>
<dbReference type="InterPro" id="IPR036388">
    <property type="entry name" value="WH-like_DNA-bd_sf"/>
</dbReference>
<dbReference type="RefSeq" id="WP_007005095.1">
    <property type="nucleotide sequence ID" value="NZ_GG770781.1"/>
</dbReference>
<dbReference type="SUPFAM" id="SSF48008">
    <property type="entry name" value="GntR ligand-binding domain-like"/>
    <property type="match status" value="1"/>
</dbReference>
<dbReference type="OrthoDB" id="7005926at2"/>
<dbReference type="Proteomes" id="UP000005324">
    <property type="component" value="Unassembled WGS sequence"/>
</dbReference>
<dbReference type="EMBL" id="ADVL01000206">
    <property type="protein sequence ID" value="EFH12532.1"/>
    <property type="molecule type" value="Genomic_DNA"/>
</dbReference>
<evidence type="ECO:0000313" key="7">
    <source>
        <dbReference type="Proteomes" id="UP000005324"/>
    </source>
</evidence>
<sequence>MPPEPSRLQRDLIHRLVEALRRDAVPPGTRLTEPGLARMLQVSRTPVRAVMEELARRGVLARREGGGYLLAALPPPEADGEPAEGADAVEQLCIRIAEDRVAQRLPAEVTEADLMRRYDVRRAFLLRVLGRLAEVAMVERKPGHGWQFMPSLEDRRSRAESYALRLVLEPAALLQPGYALAPGWVEQMRRAHQAMLERPWKDTDSIRLFEMNAAFHEGLVAGAGNRHMLLVVQQQNRLRRFLNYDWGYGFARVVASCTEHLEILDRIDQGEMEIASLLLRRHLERASVLPHHPGQEEGLRRAAEAGAAPLPA</sequence>
<dbReference type="PANTHER" id="PTHR43537:SF5">
    <property type="entry name" value="UXU OPERON TRANSCRIPTIONAL REGULATOR"/>
    <property type="match status" value="1"/>
</dbReference>
<gene>
    <name evidence="6" type="ORF">HMPREF0731_1246</name>
</gene>
<evidence type="ECO:0000256" key="2">
    <source>
        <dbReference type="ARBA" id="ARBA00023125"/>
    </source>
</evidence>
<proteinExistence type="predicted"/>
<dbReference type="GO" id="GO:0003700">
    <property type="term" value="F:DNA-binding transcription factor activity"/>
    <property type="evidence" value="ECO:0007669"/>
    <property type="project" value="InterPro"/>
</dbReference>
<dbReference type="HOGENOM" id="CLU_059389_0_0_5"/>
<organism evidence="6 7">
    <name type="scientific">Pseudoroseomonas cervicalis ATCC 49957</name>
    <dbReference type="NCBI Taxonomy" id="525371"/>
    <lineage>
        <taxon>Bacteria</taxon>
        <taxon>Pseudomonadati</taxon>
        <taxon>Pseudomonadota</taxon>
        <taxon>Alphaproteobacteria</taxon>
        <taxon>Acetobacterales</taxon>
        <taxon>Roseomonadaceae</taxon>
        <taxon>Roseomonas</taxon>
    </lineage>
</organism>
<feature type="domain" description="HTH gntR-type" evidence="5">
    <location>
        <begin position="6"/>
        <end position="73"/>
    </location>
</feature>
<dbReference type="GO" id="GO:0003677">
    <property type="term" value="F:DNA binding"/>
    <property type="evidence" value="ECO:0007669"/>
    <property type="project" value="UniProtKB-KW"/>
</dbReference>
<accession>D5RJI6</accession>
<evidence type="ECO:0000256" key="1">
    <source>
        <dbReference type="ARBA" id="ARBA00023015"/>
    </source>
</evidence>
<dbReference type="InterPro" id="IPR008920">
    <property type="entry name" value="TF_FadR/GntR_C"/>
</dbReference>